<dbReference type="EMBL" id="JARWAO010000002">
    <property type="protein sequence ID" value="MDR5895204.1"/>
    <property type="molecule type" value="Genomic_DNA"/>
</dbReference>
<dbReference type="Gene3D" id="3.20.20.370">
    <property type="entry name" value="Glycoside hydrolase/deacetylase"/>
    <property type="match status" value="1"/>
</dbReference>
<dbReference type="Proteomes" id="UP001269375">
    <property type="component" value="Unassembled WGS sequence"/>
</dbReference>
<dbReference type="InterPro" id="IPR011330">
    <property type="entry name" value="Glyco_hydro/deAcase_b/a-brl"/>
</dbReference>
<dbReference type="PANTHER" id="PTHR30292:SF0">
    <property type="entry name" value="5-OXOPROLINASE SUBUNIT A"/>
    <property type="match status" value="1"/>
</dbReference>
<comment type="caution">
    <text evidence="1">The sequence shown here is derived from an EMBL/GenBank/DDBJ whole genome shotgun (WGS) entry which is preliminary data.</text>
</comment>
<dbReference type="GO" id="GO:0017168">
    <property type="term" value="F:5-oxoprolinase (ATP-hydrolyzing) activity"/>
    <property type="evidence" value="ECO:0007669"/>
    <property type="project" value="UniProtKB-EC"/>
</dbReference>
<accession>A0ABU1GT50</accession>
<gene>
    <name evidence="1" type="ORF">QC825_03805</name>
</gene>
<dbReference type="CDD" id="cd10787">
    <property type="entry name" value="LamB_YcsF_like"/>
    <property type="match status" value="1"/>
</dbReference>
<name>A0ABU1GT50_9GAMM</name>
<dbReference type="EC" id="3.5.2.9" evidence="1"/>
<dbReference type="RefSeq" id="WP_251590508.1">
    <property type="nucleotide sequence ID" value="NZ_JAMLJI010000001.1"/>
</dbReference>
<evidence type="ECO:0000313" key="2">
    <source>
        <dbReference type="Proteomes" id="UP001269375"/>
    </source>
</evidence>
<evidence type="ECO:0000313" key="1">
    <source>
        <dbReference type="EMBL" id="MDR5895204.1"/>
    </source>
</evidence>
<keyword evidence="1" id="KW-0378">Hydrolase</keyword>
<dbReference type="InterPro" id="IPR005501">
    <property type="entry name" value="LamB/YcsF/PxpA-like"/>
</dbReference>
<dbReference type="PANTHER" id="PTHR30292">
    <property type="entry name" value="UNCHARACTERIZED PROTEIN YBGL-RELATED"/>
    <property type="match status" value="1"/>
</dbReference>
<keyword evidence="2" id="KW-1185">Reference proteome</keyword>
<dbReference type="SUPFAM" id="SSF88713">
    <property type="entry name" value="Glycoside hydrolase/deacetylase"/>
    <property type="match status" value="1"/>
</dbReference>
<organism evidence="1 2">
    <name type="scientific">Larsenimonas suaedae</name>
    <dbReference type="NCBI Taxonomy" id="1851019"/>
    <lineage>
        <taxon>Bacteria</taxon>
        <taxon>Pseudomonadati</taxon>
        <taxon>Pseudomonadota</taxon>
        <taxon>Gammaproteobacteria</taxon>
        <taxon>Oceanospirillales</taxon>
        <taxon>Halomonadaceae</taxon>
        <taxon>Larsenimonas</taxon>
    </lineage>
</organism>
<dbReference type="Pfam" id="PF03746">
    <property type="entry name" value="LamB_YcsF"/>
    <property type="match status" value="1"/>
</dbReference>
<sequence length="251" mass="27028">MTTRLLLNCDMGERLGHWPMGRDEEVMPWIDCANVACGFHASDPVTLRKTVALAARHGVQVGAHPGYPDLVGFGRRSLACTPNEVEQMVLYQMGAVYAACRAESIGLSYVKPHGALNHDMMRNPDVLEAIMAAVAAFDPELPLMVTSVSDRSATERLSRQYGITVWNEVFADRAYDAEGHLVSRQTPGAVHQDRDTIVAQAVAFANGTPILAHDGKTELTLLADTLCVHGDNEESIAAVQAVHAALKGGSP</sequence>
<reference evidence="1 2" key="1">
    <citation type="submission" date="2023-04" db="EMBL/GenBank/DDBJ databases">
        <title>A long-awaited taxogenomic arrangement of the family Halomonadaceae.</title>
        <authorList>
            <person name="De La Haba R."/>
            <person name="Chuvochina M."/>
            <person name="Wittouck S."/>
            <person name="Arahal D.R."/>
            <person name="Sanchez-Porro C."/>
            <person name="Hugenholtz P."/>
            <person name="Ventosa A."/>
        </authorList>
    </citation>
    <scope>NUCLEOTIDE SEQUENCE [LARGE SCALE GENOMIC DNA]</scope>
    <source>
        <strain evidence="1 2">DSM 22428</strain>
    </source>
</reference>
<dbReference type="NCBIfam" id="NF003814">
    <property type="entry name" value="PRK05406.1-3"/>
    <property type="match status" value="1"/>
</dbReference>
<protein>
    <submittedName>
        <fullName evidence="1">5-oxoprolinase subunit PxpA</fullName>
        <ecNumber evidence="1">3.5.2.9</ecNumber>
    </submittedName>
</protein>
<proteinExistence type="predicted"/>
<dbReference type="NCBIfam" id="NF003816">
    <property type="entry name" value="PRK05406.1-5"/>
    <property type="match status" value="1"/>
</dbReference>